<accession>A0A1H2BDF9</accession>
<reference evidence="1 2" key="1">
    <citation type="submission" date="2016-10" db="EMBL/GenBank/DDBJ databases">
        <authorList>
            <person name="de Groot N.N."/>
        </authorList>
    </citation>
    <scope>NUCLEOTIDE SEQUENCE [LARGE SCALE GENOMIC DNA]</scope>
    <source>
        <strain evidence="1 2">MP1X4</strain>
    </source>
</reference>
<dbReference type="EMBL" id="LT629740">
    <property type="protein sequence ID" value="SDT56184.1"/>
    <property type="molecule type" value="Genomic_DNA"/>
</dbReference>
<organism evidence="1 2">
    <name type="scientific">Mucilaginibacter mallensis</name>
    <dbReference type="NCBI Taxonomy" id="652787"/>
    <lineage>
        <taxon>Bacteria</taxon>
        <taxon>Pseudomonadati</taxon>
        <taxon>Bacteroidota</taxon>
        <taxon>Sphingobacteriia</taxon>
        <taxon>Sphingobacteriales</taxon>
        <taxon>Sphingobacteriaceae</taxon>
        <taxon>Mucilaginibacter</taxon>
    </lineage>
</organism>
<gene>
    <name evidence="1" type="ORF">SAMN05216490_4053</name>
</gene>
<dbReference type="OrthoDB" id="6278496at2"/>
<evidence type="ECO:0000313" key="2">
    <source>
        <dbReference type="Proteomes" id="UP000199679"/>
    </source>
</evidence>
<dbReference type="AlphaFoldDB" id="A0A1H2BDF9"/>
<dbReference type="RefSeq" id="WP_157682269.1">
    <property type="nucleotide sequence ID" value="NZ_LT629740.1"/>
</dbReference>
<dbReference type="STRING" id="652787.SAMN05216490_4053"/>
<dbReference type="Proteomes" id="UP000199679">
    <property type="component" value="Chromosome I"/>
</dbReference>
<protein>
    <submittedName>
        <fullName evidence="1">Uncharacterized protein</fullName>
    </submittedName>
</protein>
<evidence type="ECO:0000313" key="1">
    <source>
        <dbReference type="EMBL" id="SDT56184.1"/>
    </source>
</evidence>
<proteinExistence type="predicted"/>
<keyword evidence="2" id="KW-1185">Reference proteome</keyword>
<sequence>MAILSLQGNMGGNPVWNNPNVWAGDSVGNPVTPKAGNPCFLWARVFNLYNGPVNNITVSFFVLLPSGNGLWPPEAHGTNVIGQIPANGNATIYCSIPWVPDSSQSSHQCLVAVGYCDECPPPPTVPGTPVNANDIQVAQHNVDIHQLSAAETTVLRPFDINDTGHSGYVQISRAPLAANSSLLRTRGIPADIPEAPGGEQIGLADRVTGEALGEKVSYRPGERWQLNAVIDTAQRVPGTAALYHVSFVENGSVIGGVSNIILH</sequence>
<name>A0A1H2BDF9_MUCMA</name>